<dbReference type="InterPro" id="IPR011704">
    <property type="entry name" value="ATPase_dyneun-rel_AAA"/>
</dbReference>
<organism evidence="2 3">
    <name type="scientific">Eubacterium oxidoreducens</name>
    <dbReference type="NCBI Taxonomy" id="1732"/>
    <lineage>
        <taxon>Bacteria</taxon>
        <taxon>Bacillati</taxon>
        <taxon>Bacillota</taxon>
        <taxon>Clostridia</taxon>
        <taxon>Eubacteriales</taxon>
        <taxon>Eubacteriaceae</taxon>
        <taxon>Eubacterium</taxon>
    </lineage>
</organism>
<protein>
    <submittedName>
        <fullName evidence="2">AAA domain (Dynein-related subfamily)</fullName>
    </submittedName>
</protein>
<accession>A0A1G6A169</accession>
<dbReference type="Pfam" id="PF07728">
    <property type="entry name" value="AAA_5"/>
    <property type="match status" value="1"/>
</dbReference>
<evidence type="ECO:0000259" key="1">
    <source>
        <dbReference type="Pfam" id="PF07728"/>
    </source>
</evidence>
<evidence type="ECO:0000313" key="2">
    <source>
        <dbReference type="EMBL" id="SDB02218.1"/>
    </source>
</evidence>
<name>A0A1G6A169_EUBOX</name>
<dbReference type="EMBL" id="FMXR01000004">
    <property type="protein sequence ID" value="SDB02218.1"/>
    <property type="molecule type" value="Genomic_DNA"/>
</dbReference>
<keyword evidence="3" id="KW-1185">Reference proteome</keyword>
<sequence>MNIYLRKILKHDITHQISVTNEVLNGFFGIYNDKESAIMKGKKSGFSGNVVFLLATDPRFGGDIKQIINAEGGMQEDDILLFVKGKSNYTIEVISASDSRHSTFLSMMDLERHLVINVDDDLYEADDDLESVRLTNGSNVLLYGVPGSGKSWTIEHEYCTKETKVDRLVFHPDYTYSDFIGQILPNVSEDGQVSYAFTAGPFTNILKEAYNNPRTEYVLVIEEINRGNAPAIFGEVFQLLDRKAEILDKEDDGFPIGTSEYGITNANMAKIIYGDPDHKVRIPSNLSIIGTMNTSDQNVFTLDTAFQRRWDMRLIENSFDEIDDNFANATILDTAVRWQDFCVEINKIIIGNNARMTSSEDKRLGAYFIHLRDLQYDDREEEKYEREFEDLKRRERYEKLSDEDAERLRQIRAARKQNRKFPEKVLKYLWDDAFKYNREVVFETGKYSSLESIIKYFTNAKGIDRYNVFKENVSDSFKAKNQ</sequence>
<proteinExistence type="predicted"/>
<reference evidence="2 3" key="1">
    <citation type="submission" date="2016-10" db="EMBL/GenBank/DDBJ databases">
        <authorList>
            <person name="de Groot N.N."/>
        </authorList>
    </citation>
    <scope>NUCLEOTIDE SEQUENCE [LARGE SCALE GENOMIC DNA]</scope>
    <source>
        <strain evidence="2 3">DSM 3217</strain>
    </source>
</reference>
<dbReference type="GO" id="GO:0005524">
    <property type="term" value="F:ATP binding"/>
    <property type="evidence" value="ECO:0007669"/>
    <property type="project" value="InterPro"/>
</dbReference>
<gene>
    <name evidence="2" type="ORF">SAMN02910417_00142</name>
</gene>
<dbReference type="GO" id="GO:0016887">
    <property type="term" value="F:ATP hydrolysis activity"/>
    <property type="evidence" value="ECO:0007669"/>
    <property type="project" value="InterPro"/>
</dbReference>
<dbReference type="OrthoDB" id="9781481at2"/>
<dbReference type="Proteomes" id="UP000199228">
    <property type="component" value="Unassembled WGS sequence"/>
</dbReference>
<dbReference type="InterPro" id="IPR052934">
    <property type="entry name" value="Methyl-DNA_Rec/Restrict_Enz"/>
</dbReference>
<dbReference type="RefSeq" id="WP_090170983.1">
    <property type="nucleotide sequence ID" value="NZ_FMXR01000004.1"/>
</dbReference>
<dbReference type="PANTHER" id="PTHR37291">
    <property type="entry name" value="5-METHYLCYTOSINE-SPECIFIC RESTRICTION ENZYME B"/>
    <property type="match status" value="1"/>
</dbReference>
<dbReference type="PANTHER" id="PTHR37291:SF1">
    <property type="entry name" value="TYPE IV METHYL-DIRECTED RESTRICTION ENZYME ECOKMCRB SUBUNIT"/>
    <property type="match status" value="1"/>
</dbReference>
<evidence type="ECO:0000313" key="3">
    <source>
        <dbReference type="Proteomes" id="UP000199228"/>
    </source>
</evidence>
<dbReference type="AlphaFoldDB" id="A0A1G6A169"/>
<dbReference type="STRING" id="1732.SAMN02910417_00142"/>
<dbReference type="SUPFAM" id="SSF52540">
    <property type="entry name" value="P-loop containing nucleoside triphosphate hydrolases"/>
    <property type="match status" value="1"/>
</dbReference>
<dbReference type="InterPro" id="IPR027417">
    <property type="entry name" value="P-loop_NTPase"/>
</dbReference>
<feature type="domain" description="ATPase dynein-related AAA" evidence="1">
    <location>
        <begin position="139"/>
        <end position="309"/>
    </location>
</feature>
<dbReference type="Gene3D" id="3.40.50.300">
    <property type="entry name" value="P-loop containing nucleotide triphosphate hydrolases"/>
    <property type="match status" value="1"/>
</dbReference>